<evidence type="ECO:0000256" key="1">
    <source>
        <dbReference type="ARBA" id="ARBA00010541"/>
    </source>
</evidence>
<dbReference type="PANTHER" id="PTHR22939">
    <property type="entry name" value="SERINE PROTEASE FAMILY S1C HTRA-RELATED"/>
    <property type="match status" value="1"/>
</dbReference>
<dbReference type="InterPro" id="IPR009003">
    <property type="entry name" value="Peptidase_S1_PA"/>
</dbReference>
<protein>
    <submittedName>
        <fullName evidence="6">PDZ domain-containing protein</fullName>
    </submittedName>
</protein>
<proteinExistence type="inferred from homology"/>
<feature type="domain" description="PDZ" evidence="5">
    <location>
        <begin position="285"/>
        <end position="376"/>
    </location>
</feature>
<feature type="region of interest" description="Disordered" evidence="4">
    <location>
        <begin position="30"/>
        <end position="51"/>
    </location>
</feature>
<dbReference type="Proteomes" id="UP000280296">
    <property type="component" value="Unassembled WGS sequence"/>
</dbReference>
<reference evidence="6 7" key="2">
    <citation type="submission" date="2019-01" db="EMBL/GenBank/DDBJ databases">
        <title>Tautonia sociabilis, a novel thermotolerant planctomycete of Isosphaeraceae family, isolated from a 4000 m deep subterranean habitat.</title>
        <authorList>
            <person name="Kovaleva O.L."/>
            <person name="Elcheninov A.G."/>
            <person name="Van Heerden E."/>
            <person name="Toshchakov S.V."/>
            <person name="Novikov A."/>
            <person name="Bonch-Osmolovskaya E.A."/>
            <person name="Kublanov I.V."/>
        </authorList>
    </citation>
    <scope>NUCLEOTIDE SEQUENCE [LARGE SCALE GENOMIC DNA]</scope>
    <source>
        <strain evidence="6 7">GM2012</strain>
    </source>
</reference>
<dbReference type="GO" id="GO:0004252">
    <property type="term" value="F:serine-type endopeptidase activity"/>
    <property type="evidence" value="ECO:0007669"/>
    <property type="project" value="InterPro"/>
</dbReference>
<dbReference type="EMBL" id="RYZH01000034">
    <property type="protein sequence ID" value="RUL86125.1"/>
    <property type="molecule type" value="Genomic_DNA"/>
</dbReference>
<feature type="region of interest" description="Disordered" evidence="4">
    <location>
        <begin position="392"/>
        <end position="412"/>
    </location>
</feature>
<dbReference type="PANTHER" id="PTHR22939:SF129">
    <property type="entry name" value="SERINE PROTEASE HTRA2, MITOCHONDRIAL"/>
    <property type="match status" value="1"/>
</dbReference>
<dbReference type="GO" id="GO:0006508">
    <property type="term" value="P:proteolysis"/>
    <property type="evidence" value="ECO:0007669"/>
    <property type="project" value="UniProtKB-KW"/>
</dbReference>
<evidence type="ECO:0000256" key="4">
    <source>
        <dbReference type="SAM" id="MobiDB-lite"/>
    </source>
</evidence>
<feature type="compositionally biased region" description="Polar residues" evidence="4">
    <location>
        <begin position="392"/>
        <end position="403"/>
    </location>
</feature>
<sequence length="412" mass="44465">MARSVTAAALPLTLLLGFLLGLATQRGAPLAARPTPPIAQEPDQTLPEPGLESSEEAIYQSLSRQYEQFYQVNRTFELVSKVVSRAVVHIVALKRDRTEEGRTRRTYEESGSGVIVRSDRRPGQFVLTNNHVISGSELSDIQINLHDGRMLRPSAIFRDEDSDVAVLELPVDNLPSARLGNSDEAVPGTWVLAVGSPFGLTHSVSQGIISARGRQERDLYDNGVQNQDFLQTDAAINPGNSGGPLVNLRGEVIGINTAIASHGGGNEGVGYSIPINLARWAMEQLLASGKVRRGAIGISLQDIFPEDFERLGLDRPRGTLISAVAQDSPAQKGGIRKGDVIIRFNGIPVNNTWHLINMVSTTPIGQEVELVVRRAGQDVPIRVTVADFDELTSSLPQPGTPATSPDGYLVRP</sequence>
<keyword evidence="3" id="KW-0378">Hydrolase</keyword>
<dbReference type="Gene3D" id="2.30.42.10">
    <property type="match status" value="1"/>
</dbReference>
<evidence type="ECO:0000259" key="5">
    <source>
        <dbReference type="PROSITE" id="PS50106"/>
    </source>
</evidence>
<evidence type="ECO:0000256" key="2">
    <source>
        <dbReference type="ARBA" id="ARBA00022670"/>
    </source>
</evidence>
<dbReference type="AlphaFoldDB" id="A0A432MGX1"/>
<reference evidence="6 7" key="1">
    <citation type="submission" date="2018-12" db="EMBL/GenBank/DDBJ databases">
        <authorList>
            <person name="Toschakov S.V."/>
        </authorList>
    </citation>
    <scope>NUCLEOTIDE SEQUENCE [LARGE SCALE GENOMIC DNA]</scope>
    <source>
        <strain evidence="6 7">GM2012</strain>
    </source>
</reference>
<dbReference type="InterPro" id="IPR001940">
    <property type="entry name" value="Peptidase_S1C"/>
</dbReference>
<dbReference type="Pfam" id="PF13180">
    <property type="entry name" value="PDZ_2"/>
    <property type="match status" value="1"/>
</dbReference>
<dbReference type="PRINTS" id="PR00834">
    <property type="entry name" value="PROTEASES2C"/>
</dbReference>
<dbReference type="OrthoDB" id="248175at2"/>
<dbReference type="Pfam" id="PF13365">
    <property type="entry name" value="Trypsin_2"/>
    <property type="match status" value="1"/>
</dbReference>
<accession>A0A432MGX1</accession>
<evidence type="ECO:0000256" key="3">
    <source>
        <dbReference type="ARBA" id="ARBA00022801"/>
    </source>
</evidence>
<keyword evidence="2" id="KW-0645">Protease</keyword>
<dbReference type="InterPro" id="IPR036034">
    <property type="entry name" value="PDZ_sf"/>
</dbReference>
<dbReference type="RefSeq" id="WP_126726672.1">
    <property type="nucleotide sequence ID" value="NZ_RYZH01000034.1"/>
</dbReference>
<comment type="caution">
    <text evidence="6">The sequence shown here is derived from an EMBL/GenBank/DDBJ whole genome shotgun (WGS) entry which is preliminary data.</text>
</comment>
<gene>
    <name evidence="6" type="ORF">TsocGM_17070</name>
</gene>
<name>A0A432MGX1_9BACT</name>
<dbReference type="PROSITE" id="PS50106">
    <property type="entry name" value="PDZ"/>
    <property type="match status" value="1"/>
</dbReference>
<evidence type="ECO:0000313" key="7">
    <source>
        <dbReference type="Proteomes" id="UP000280296"/>
    </source>
</evidence>
<comment type="similarity">
    <text evidence="1">Belongs to the peptidase S1C family.</text>
</comment>
<dbReference type="Gene3D" id="2.40.10.120">
    <property type="match status" value="1"/>
</dbReference>
<dbReference type="SUPFAM" id="SSF50494">
    <property type="entry name" value="Trypsin-like serine proteases"/>
    <property type="match status" value="1"/>
</dbReference>
<evidence type="ECO:0000313" key="6">
    <source>
        <dbReference type="EMBL" id="RUL86125.1"/>
    </source>
</evidence>
<dbReference type="SMART" id="SM00228">
    <property type="entry name" value="PDZ"/>
    <property type="match status" value="1"/>
</dbReference>
<organism evidence="6 7">
    <name type="scientific">Tautonia sociabilis</name>
    <dbReference type="NCBI Taxonomy" id="2080755"/>
    <lineage>
        <taxon>Bacteria</taxon>
        <taxon>Pseudomonadati</taxon>
        <taxon>Planctomycetota</taxon>
        <taxon>Planctomycetia</taxon>
        <taxon>Isosphaerales</taxon>
        <taxon>Isosphaeraceae</taxon>
        <taxon>Tautonia</taxon>
    </lineage>
</organism>
<dbReference type="InterPro" id="IPR001478">
    <property type="entry name" value="PDZ"/>
</dbReference>
<dbReference type="SUPFAM" id="SSF50156">
    <property type="entry name" value="PDZ domain-like"/>
    <property type="match status" value="1"/>
</dbReference>
<keyword evidence="7" id="KW-1185">Reference proteome</keyword>